<comment type="catalytic activity">
    <reaction evidence="1">
        <text>ATP + protein L-histidine = ADP + protein N-phospho-L-histidine.</text>
        <dbReference type="EC" id="2.7.13.3"/>
    </reaction>
</comment>
<dbReference type="AlphaFoldDB" id="A0A2X1INY8"/>
<keyword evidence="3" id="KW-0597">Phosphoprotein</keyword>
<evidence type="ECO:0000256" key="7">
    <source>
        <dbReference type="ARBA" id="ARBA00022989"/>
    </source>
</evidence>
<dbReference type="PANTHER" id="PTHR45453">
    <property type="entry name" value="PHOSPHATE REGULON SENSOR PROTEIN PHOR"/>
    <property type="match status" value="1"/>
</dbReference>
<dbReference type="SMART" id="SM00387">
    <property type="entry name" value="HATPase_c"/>
    <property type="match status" value="1"/>
</dbReference>
<feature type="domain" description="Histidine kinase" evidence="9">
    <location>
        <begin position="1"/>
        <end position="129"/>
    </location>
</feature>
<sequence length="177" mass="19835">MLNLADEVGKVFDFFEALAEDRGVELRFVGDKCQVAGDPLMLRRALSNLLSNALRYTPPSEAIVVRCQTVNHQVQVSVENPGTPIAPEHLPRLFDRFYRVDPSRQRKGEGSGIGLAIVKSIVVAHKGTVAGNVRCAGDKVCDYAAGERVIIKFKFRAWCITFWYCWINKLEKNLLNI</sequence>
<keyword evidence="5" id="KW-0812">Transmembrane</keyword>
<evidence type="ECO:0000256" key="2">
    <source>
        <dbReference type="ARBA" id="ARBA00012438"/>
    </source>
</evidence>
<evidence type="ECO:0000256" key="5">
    <source>
        <dbReference type="ARBA" id="ARBA00022692"/>
    </source>
</evidence>
<keyword evidence="7" id="KW-0472">Membrane</keyword>
<dbReference type="InterPro" id="IPR036890">
    <property type="entry name" value="HATPase_C_sf"/>
</dbReference>
<evidence type="ECO:0000256" key="4">
    <source>
        <dbReference type="ARBA" id="ARBA00022679"/>
    </source>
</evidence>
<keyword evidence="6 10" id="KW-0418">Kinase</keyword>
<dbReference type="Gene3D" id="3.30.565.10">
    <property type="entry name" value="Histidine kinase-like ATPase, C-terminal domain"/>
    <property type="match status" value="1"/>
</dbReference>
<dbReference type="InterPro" id="IPR005467">
    <property type="entry name" value="His_kinase_dom"/>
</dbReference>
<dbReference type="InterPro" id="IPR003594">
    <property type="entry name" value="HATPase_dom"/>
</dbReference>
<dbReference type="InterPro" id="IPR050351">
    <property type="entry name" value="BphY/WalK/GraS-like"/>
</dbReference>
<dbReference type="GO" id="GO:0016036">
    <property type="term" value="P:cellular response to phosphate starvation"/>
    <property type="evidence" value="ECO:0007669"/>
    <property type="project" value="TreeGrafter"/>
</dbReference>
<keyword evidence="4 10" id="KW-0808">Transferase</keyword>
<dbReference type="Pfam" id="PF02518">
    <property type="entry name" value="HATPase_c"/>
    <property type="match status" value="1"/>
</dbReference>
<evidence type="ECO:0000313" key="11">
    <source>
        <dbReference type="Proteomes" id="UP000250561"/>
    </source>
</evidence>
<reference evidence="10 11" key="1">
    <citation type="submission" date="2018-06" db="EMBL/GenBank/DDBJ databases">
        <authorList>
            <consortium name="Pathogen Informatics"/>
            <person name="Doyle S."/>
        </authorList>
    </citation>
    <scope>NUCLEOTIDE SEQUENCE [LARGE SCALE GENOMIC DNA]</scope>
    <source>
        <strain evidence="10 11">NCTC11126</strain>
    </source>
</reference>
<dbReference type="Proteomes" id="UP000250561">
    <property type="component" value="Unassembled WGS sequence"/>
</dbReference>
<dbReference type="GO" id="GO:0000155">
    <property type="term" value="F:phosphorelay sensor kinase activity"/>
    <property type="evidence" value="ECO:0007669"/>
    <property type="project" value="TreeGrafter"/>
</dbReference>
<dbReference type="EC" id="2.7.13.3" evidence="2"/>
<accession>A0A2X1INY8</accession>
<proteinExistence type="predicted"/>
<protein>
    <recommendedName>
        <fullName evidence="2">histidine kinase</fullName>
        <ecNumber evidence="2">2.7.13.3</ecNumber>
    </recommendedName>
</protein>
<dbReference type="PRINTS" id="PR00344">
    <property type="entry name" value="BCTRLSENSOR"/>
</dbReference>
<dbReference type="InterPro" id="IPR004358">
    <property type="entry name" value="Sig_transdc_His_kin-like_C"/>
</dbReference>
<gene>
    <name evidence="10" type="primary">cusS_1</name>
    <name evidence="10" type="ORF">NCTC11126_00234</name>
</gene>
<dbReference type="EMBL" id="UARS01000001">
    <property type="protein sequence ID" value="SPW36680.1"/>
    <property type="molecule type" value="Genomic_DNA"/>
</dbReference>
<dbReference type="PROSITE" id="PS50109">
    <property type="entry name" value="HIS_KIN"/>
    <property type="match status" value="1"/>
</dbReference>
<dbReference type="GO" id="GO:0004721">
    <property type="term" value="F:phosphoprotein phosphatase activity"/>
    <property type="evidence" value="ECO:0007669"/>
    <property type="project" value="TreeGrafter"/>
</dbReference>
<evidence type="ECO:0000313" key="10">
    <source>
        <dbReference type="EMBL" id="SPW36680.1"/>
    </source>
</evidence>
<name>A0A2X1INY8_ECOLX</name>
<evidence type="ECO:0000256" key="8">
    <source>
        <dbReference type="ARBA" id="ARBA00023012"/>
    </source>
</evidence>
<dbReference type="GO" id="GO:0005886">
    <property type="term" value="C:plasma membrane"/>
    <property type="evidence" value="ECO:0007669"/>
    <property type="project" value="TreeGrafter"/>
</dbReference>
<organism evidence="10 11">
    <name type="scientific">Escherichia coli</name>
    <dbReference type="NCBI Taxonomy" id="562"/>
    <lineage>
        <taxon>Bacteria</taxon>
        <taxon>Pseudomonadati</taxon>
        <taxon>Pseudomonadota</taxon>
        <taxon>Gammaproteobacteria</taxon>
        <taxon>Enterobacterales</taxon>
        <taxon>Enterobacteriaceae</taxon>
        <taxon>Escherichia</taxon>
    </lineage>
</organism>
<evidence type="ECO:0000256" key="6">
    <source>
        <dbReference type="ARBA" id="ARBA00022777"/>
    </source>
</evidence>
<keyword evidence="8" id="KW-0902">Two-component regulatory system</keyword>
<dbReference type="PANTHER" id="PTHR45453:SF1">
    <property type="entry name" value="PHOSPHATE REGULON SENSOR PROTEIN PHOR"/>
    <property type="match status" value="1"/>
</dbReference>
<evidence type="ECO:0000259" key="9">
    <source>
        <dbReference type="PROSITE" id="PS50109"/>
    </source>
</evidence>
<evidence type="ECO:0000256" key="3">
    <source>
        <dbReference type="ARBA" id="ARBA00022553"/>
    </source>
</evidence>
<keyword evidence="7" id="KW-1133">Transmembrane helix</keyword>
<evidence type="ECO:0000256" key="1">
    <source>
        <dbReference type="ARBA" id="ARBA00000085"/>
    </source>
</evidence>
<dbReference type="SUPFAM" id="SSF55874">
    <property type="entry name" value="ATPase domain of HSP90 chaperone/DNA topoisomerase II/histidine kinase"/>
    <property type="match status" value="1"/>
</dbReference>
<dbReference type="FunFam" id="3.30.565.10:FF:000006">
    <property type="entry name" value="Sensor histidine kinase WalK"/>
    <property type="match status" value="1"/>
</dbReference>